<dbReference type="RefSeq" id="WP_093248908.1">
    <property type="nucleotide sequence ID" value="NZ_FNGP01000001.1"/>
</dbReference>
<protein>
    <submittedName>
        <fullName evidence="1">Uncharacterized protein</fullName>
    </submittedName>
</protein>
<evidence type="ECO:0000313" key="1">
    <source>
        <dbReference type="EMBL" id="SDL19359.1"/>
    </source>
</evidence>
<organism evidence="1 2">
    <name type="scientific">Tessaracoccus oleiagri</name>
    <dbReference type="NCBI Taxonomy" id="686624"/>
    <lineage>
        <taxon>Bacteria</taxon>
        <taxon>Bacillati</taxon>
        <taxon>Actinomycetota</taxon>
        <taxon>Actinomycetes</taxon>
        <taxon>Propionibacteriales</taxon>
        <taxon>Propionibacteriaceae</taxon>
        <taxon>Tessaracoccus</taxon>
    </lineage>
</organism>
<dbReference type="OrthoDB" id="4868088at2"/>
<accession>A0A1G9I2C5</accession>
<dbReference type="EMBL" id="FNGP01000001">
    <property type="protein sequence ID" value="SDL19359.1"/>
    <property type="molecule type" value="Genomic_DNA"/>
</dbReference>
<dbReference type="STRING" id="686624.SAMN04488242_0682"/>
<reference evidence="1 2" key="1">
    <citation type="submission" date="2016-10" db="EMBL/GenBank/DDBJ databases">
        <authorList>
            <person name="de Groot N.N."/>
        </authorList>
    </citation>
    <scope>NUCLEOTIDE SEQUENCE [LARGE SCALE GENOMIC DNA]</scope>
    <source>
        <strain evidence="1 2">CGMCC 1.9159</strain>
    </source>
</reference>
<name>A0A1G9I2C5_9ACTN</name>
<evidence type="ECO:0000313" key="2">
    <source>
        <dbReference type="Proteomes" id="UP000199475"/>
    </source>
</evidence>
<dbReference type="Proteomes" id="UP000199475">
    <property type="component" value="Unassembled WGS sequence"/>
</dbReference>
<sequence length="80" mass="8879">MNTHLVSTTYRIAGIRGDLDVKWVLQELFDIFTEQGIGQATVEIAGDEQVLVVKHKPDQVPDRKVIAEAMGKAGNFQLLD</sequence>
<gene>
    <name evidence="1" type="ORF">SAMN04488242_0682</name>
</gene>
<proteinExistence type="predicted"/>
<keyword evidence="2" id="KW-1185">Reference proteome</keyword>
<dbReference type="AlphaFoldDB" id="A0A1G9I2C5"/>